<feature type="region of interest" description="Disordered" evidence="1">
    <location>
        <begin position="239"/>
        <end position="265"/>
    </location>
</feature>
<dbReference type="CDD" id="cd00118">
    <property type="entry name" value="LysM"/>
    <property type="match status" value="1"/>
</dbReference>
<dbReference type="Gene3D" id="2.70.70.10">
    <property type="entry name" value="Glucose Permease (Domain IIA)"/>
    <property type="match status" value="1"/>
</dbReference>
<dbReference type="GO" id="GO:0004222">
    <property type="term" value="F:metalloendopeptidase activity"/>
    <property type="evidence" value="ECO:0007669"/>
    <property type="project" value="TreeGrafter"/>
</dbReference>
<keyword evidence="2" id="KW-0732">Signal</keyword>
<dbReference type="SUPFAM" id="SSF51261">
    <property type="entry name" value="Duplicated hybrid motif"/>
    <property type="match status" value="1"/>
</dbReference>
<dbReference type="PROSITE" id="PS51782">
    <property type="entry name" value="LYSM"/>
    <property type="match status" value="1"/>
</dbReference>
<gene>
    <name evidence="4" type="ORF">D2T30_03630</name>
</gene>
<dbReference type="RefSeq" id="WP_128207681.1">
    <property type="nucleotide sequence ID" value="NZ_JBHRSO010000023.1"/>
</dbReference>
<evidence type="ECO:0000313" key="4">
    <source>
        <dbReference type="EMBL" id="RWR23549.1"/>
    </source>
</evidence>
<evidence type="ECO:0000313" key="5">
    <source>
        <dbReference type="Proteomes" id="UP000284476"/>
    </source>
</evidence>
<proteinExistence type="predicted"/>
<comment type="caution">
    <text evidence="4">The sequence shown here is derived from an EMBL/GenBank/DDBJ whole genome shotgun (WGS) entry which is preliminary data.</text>
</comment>
<accession>A0A443JSQ5</accession>
<evidence type="ECO:0000256" key="1">
    <source>
        <dbReference type="SAM" id="MobiDB-lite"/>
    </source>
</evidence>
<feature type="chain" id="PRO_5019181944" evidence="2">
    <location>
        <begin position="32"/>
        <end position="401"/>
    </location>
</feature>
<dbReference type="InterPro" id="IPR018392">
    <property type="entry name" value="LysM"/>
</dbReference>
<reference evidence="4 5" key="2">
    <citation type="submission" date="2019-01" db="EMBL/GenBank/DDBJ databases">
        <authorList>
            <person name="Li Y."/>
        </authorList>
    </citation>
    <scope>NUCLEOTIDE SEQUENCE [LARGE SCALE GENOMIC DNA]</scope>
    <source>
        <strain evidence="4 5">SK2B-1</strain>
    </source>
</reference>
<dbReference type="Pfam" id="PF01551">
    <property type="entry name" value="Peptidase_M23"/>
    <property type="match status" value="1"/>
</dbReference>
<protein>
    <submittedName>
        <fullName evidence="4">M23 family metallopeptidase</fullName>
    </submittedName>
</protein>
<evidence type="ECO:0000259" key="3">
    <source>
        <dbReference type="PROSITE" id="PS51782"/>
    </source>
</evidence>
<dbReference type="CDD" id="cd12797">
    <property type="entry name" value="M23_peptidase"/>
    <property type="match status" value="1"/>
</dbReference>
<organism evidence="4 5">
    <name type="scientific">Paenirhodobacter populi</name>
    <dbReference type="NCBI Taxonomy" id="2306993"/>
    <lineage>
        <taxon>Bacteria</taxon>
        <taxon>Pseudomonadati</taxon>
        <taxon>Pseudomonadota</taxon>
        <taxon>Alphaproteobacteria</taxon>
        <taxon>Rhodobacterales</taxon>
        <taxon>Rhodobacter group</taxon>
        <taxon>Paenirhodobacter</taxon>
    </lineage>
</organism>
<name>A0A443JSQ5_9RHOB</name>
<reference evidence="4 5" key="1">
    <citation type="submission" date="2019-01" db="EMBL/GenBank/DDBJ databases">
        <title>Sinorhodobacter populi sp. nov. isolated from the symptomatic bark tissue of Populus euramericana canker.</title>
        <authorList>
            <person name="Xu G."/>
        </authorList>
    </citation>
    <scope>NUCLEOTIDE SEQUENCE [LARGE SCALE GENOMIC DNA]</scope>
    <source>
        <strain evidence="4 5">SK2B-1</strain>
    </source>
</reference>
<feature type="signal peptide" evidence="2">
    <location>
        <begin position="1"/>
        <end position="31"/>
    </location>
</feature>
<dbReference type="Pfam" id="PF01476">
    <property type="entry name" value="LysM"/>
    <property type="match status" value="2"/>
</dbReference>
<dbReference type="EMBL" id="SAUZ01000003">
    <property type="protein sequence ID" value="RWR23549.1"/>
    <property type="molecule type" value="Genomic_DNA"/>
</dbReference>
<feature type="domain" description="LysM" evidence="3">
    <location>
        <begin position="186"/>
        <end position="230"/>
    </location>
</feature>
<dbReference type="InterPro" id="IPR050570">
    <property type="entry name" value="Cell_wall_metabolism_enzyme"/>
</dbReference>
<dbReference type="InterPro" id="IPR011055">
    <property type="entry name" value="Dup_hybrid_motif"/>
</dbReference>
<dbReference type="PANTHER" id="PTHR21666">
    <property type="entry name" value="PEPTIDASE-RELATED"/>
    <property type="match status" value="1"/>
</dbReference>
<dbReference type="InterPro" id="IPR016047">
    <property type="entry name" value="M23ase_b-sheet_dom"/>
</dbReference>
<sequence length="401" mass="40596">MTPTAAPRTTARIPLRRSGLLLTGCALVALAGCSANGYDPDLRGLAGLGFDTSSAAQQAVQARPQPDSRGVISYPNYQVAVARRGDSAATVAQRVGLNPAELASYNAIEPNTPLNSGAVLALPNRVSEPTAGTAIASAGGTGGDDRVDITTLASSAIDRAAPPAGTTTTAAAAPAPAAARAGAEPVRHKVTRGETAYSIARYYNVPVKSLAEWNGLSGDLSVREGQYLLIPVASASGSAAVTQPGQGSPTPQPPSAATPLPSEQTVAAATPIDRSAAPDLGSGRTSGGQLLMPVSGSIIRPYAKGRNDGIDISTTAGAPVKAAEAGTVAAITRDTEQVPILVLRHADGLLTVYANIDQITVAKGDTVTRGQTIAKARAGEGSFVHFEVRKGLDSVDPVPYL</sequence>
<dbReference type="Gene3D" id="3.10.350.10">
    <property type="entry name" value="LysM domain"/>
    <property type="match status" value="1"/>
</dbReference>
<dbReference type="SMART" id="SM00257">
    <property type="entry name" value="LysM"/>
    <property type="match status" value="2"/>
</dbReference>
<evidence type="ECO:0000256" key="2">
    <source>
        <dbReference type="SAM" id="SignalP"/>
    </source>
</evidence>
<dbReference type="Proteomes" id="UP000284476">
    <property type="component" value="Unassembled WGS sequence"/>
</dbReference>
<dbReference type="PANTHER" id="PTHR21666:SF291">
    <property type="entry name" value="STAGE II SPORULATION PROTEIN Q"/>
    <property type="match status" value="1"/>
</dbReference>
<dbReference type="InterPro" id="IPR036779">
    <property type="entry name" value="LysM_dom_sf"/>
</dbReference>
<dbReference type="AlphaFoldDB" id="A0A443JSQ5"/>